<dbReference type="EMBL" id="JABFMR010000008">
    <property type="protein sequence ID" value="NUT87165.1"/>
    <property type="molecule type" value="Genomic_DNA"/>
</dbReference>
<protein>
    <recommendedName>
        <fullName evidence="1">Bbp19-like phage domain-containing protein</fullName>
    </recommendedName>
</protein>
<accession>A0A7Y5Z4Z2</accession>
<comment type="caution">
    <text evidence="2">The sequence shown here is derived from an EMBL/GenBank/DDBJ whole genome shotgun (WGS) entry which is preliminary data.</text>
</comment>
<evidence type="ECO:0000313" key="3">
    <source>
        <dbReference type="Proteomes" id="UP000536720"/>
    </source>
</evidence>
<proteinExistence type="predicted"/>
<evidence type="ECO:0000259" key="1">
    <source>
        <dbReference type="Pfam" id="PF25181"/>
    </source>
</evidence>
<dbReference type="AlphaFoldDB" id="A0A7Y5Z4Z2"/>
<gene>
    <name evidence="2" type="ORF">HNO91_12080</name>
</gene>
<dbReference type="Pfam" id="PF25181">
    <property type="entry name" value="Phage_Bbp19"/>
    <property type="match status" value="1"/>
</dbReference>
<reference evidence="2 3" key="1">
    <citation type="journal article" date="2020" name="Front. Plant Sci.">
        <title>Isolation of Rhizosphere Bacteria That Improve Quality and Water Stress Tolerance in Greenhouse Ornamentals.</title>
        <authorList>
            <person name="Nordstedt N.P."/>
            <person name="Jones M.L."/>
        </authorList>
    </citation>
    <scope>NUCLEOTIDE SEQUENCE [LARGE SCALE GENOMIC DNA]</scope>
    <source>
        <strain evidence="2 3">C7D2</strain>
    </source>
</reference>
<dbReference type="Proteomes" id="UP000536720">
    <property type="component" value="Unassembled WGS sequence"/>
</dbReference>
<feature type="domain" description="Bbp19-like phage" evidence="1">
    <location>
        <begin position="10"/>
        <end position="61"/>
    </location>
</feature>
<name>A0A7Y5Z4Z2_9PSED</name>
<dbReference type="InterPro" id="IPR057447">
    <property type="entry name" value="Bbp19-like_phage"/>
</dbReference>
<sequence>MTLEQIDAMFKRVFEDHHEGRIVLDILVNRFARNACTIGGIDAILKTYQQSGHREVLDHIVLRINRANGVQVDANDNDEQGEQR</sequence>
<organism evidence="2 3">
    <name type="scientific">Pseudomonas corrugata</name>
    <dbReference type="NCBI Taxonomy" id="47879"/>
    <lineage>
        <taxon>Bacteria</taxon>
        <taxon>Pseudomonadati</taxon>
        <taxon>Pseudomonadota</taxon>
        <taxon>Gammaproteobacteria</taxon>
        <taxon>Pseudomonadales</taxon>
        <taxon>Pseudomonadaceae</taxon>
        <taxon>Pseudomonas</taxon>
    </lineage>
</organism>
<evidence type="ECO:0000313" key="2">
    <source>
        <dbReference type="EMBL" id="NUT87165.1"/>
    </source>
</evidence>